<gene>
    <name evidence="2" type="ORF">TTRE_0000035801</name>
</gene>
<dbReference type="PROSITE" id="PS00022">
    <property type="entry name" value="EGF_1"/>
    <property type="match status" value="1"/>
</dbReference>
<organism evidence="2 3">
    <name type="scientific">Trichuris trichiura</name>
    <name type="common">Whipworm</name>
    <name type="synonym">Trichocephalus trichiurus</name>
    <dbReference type="NCBI Taxonomy" id="36087"/>
    <lineage>
        <taxon>Eukaryota</taxon>
        <taxon>Metazoa</taxon>
        <taxon>Ecdysozoa</taxon>
        <taxon>Nematoda</taxon>
        <taxon>Enoplea</taxon>
        <taxon>Dorylaimia</taxon>
        <taxon>Trichinellida</taxon>
        <taxon>Trichuridae</taxon>
        <taxon>Trichuris</taxon>
    </lineage>
</organism>
<reference evidence="2" key="2">
    <citation type="submission" date="2014-03" db="EMBL/GenBank/DDBJ databases">
        <title>The whipworm genome and dual-species transcriptomics of an intimate host-pathogen interaction.</title>
        <authorList>
            <person name="Foth B.J."/>
            <person name="Tsai I.J."/>
            <person name="Reid A.J."/>
            <person name="Bancroft A.J."/>
            <person name="Nichol S."/>
            <person name="Tracey A."/>
            <person name="Holroyd N."/>
            <person name="Cotton J.A."/>
            <person name="Stanley E.J."/>
            <person name="Zarowiecki M."/>
            <person name="Liu J.Z."/>
            <person name="Huckvale T."/>
            <person name="Cooper P.J."/>
            <person name="Grencis R.K."/>
            <person name="Berriman M."/>
        </authorList>
    </citation>
    <scope>NUCLEOTIDE SEQUENCE [LARGE SCALE GENOMIC DNA]</scope>
</reference>
<dbReference type="AlphaFoldDB" id="A0A077YWJ5"/>
<keyword evidence="3" id="KW-1185">Reference proteome</keyword>
<evidence type="ECO:0000313" key="2">
    <source>
        <dbReference type="EMBL" id="CDW52099.1"/>
    </source>
</evidence>
<evidence type="ECO:0000313" key="3">
    <source>
        <dbReference type="Proteomes" id="UP000030665"/>
    </source>
</evidence>
<dbReference type="EMBL" id="HG805815">
    <property type="protein sequence ID" value="CDW52099.1"/>
    <property type="molecule type" value="Genomic_DNA"/>
</dbReference>
<reference evidence="2" key="1">
    <citation type="submission" date="2014-01" db="EMBL/GenBank/DDBJ databases">
        <authorList>
            <person name="Aslett M."/>
        </authorList>
    </citation>
    <scope>NUCLEOTIDE SEQUENCE</scope>
</reference>
<protein>
    <recommendedName>
        <fullName evidence="1">EGF-like domain-containing protein</fullName>
    </recommendedName>
</protein>
<feature type="domain" description="EGF-like" evidence="1">
    <location>
        <begin position="301"/>
        <end position="312"/>
    </location>
</feature>
<name>A0A077YWJ5_TRITR</name>
<dbReference type="Proteomes" id="UP000030665">
    <property type="component" value="Unassembled WGS sequence"/>
</dbReference>
<dbReference type="OrthoDB" id="10306619at2759"/>
<proteinExistence type="predicted"/>
<dbReference type="InterPro" id="IPR000742">
    <property type="entry name" value="EGF"/>
</dbReference>
<accession>A0A077YWJ5</accession>
<sequence>MVLLRAVSPFNGTCPHETEEGSRRYSFSGTISWLNGKEIGKQKVCFTFVPIDSVPNASMQDAFLAVEYMQNYCEKNLSNGQVVNLDMLKRMKLLNGNLPRGDFLNVYTSEIYGILMGPVNEEDAKVYQAYQVKITNGEKSFNSEICATNLNSARTDCHLLSNLSADGHNVMELINSTEPLWRTITLSSNSQRVYKQTESLEAGGTVKNNSGFLCVHEPYRDCEYLEQRTNCYYDSISGSCTRLVLYFIEVYPDEKEGRRCPESHTTACECTEAIDYNTLMEKYECLNDGEKVFRKDGSIYCKCGFLYAGERCDESKFNYSIKAYSIEEVYGSNCCM</sequence>
<evidence type="ECO:0000259" key="1">
    <source>
        <dbReference type="PROSITE" id="PS00022"/>
    </source>
</evidence>